<dbReference type="InterPro" id="IPR036388">
    <property type="entry name" value="WH-like_DNA-bd_sf"/>
</dbReference>
<comment type="similarity">
    <text evidence="1">Belongs to the sigma-70 factor family. ECF subfamily.</text>
</comment>
<keyword evidence="4" id="KW-0804">Transcription</keyword>
<dbReference type="Gene3D" id="1.10.1740.10">
    <property type="match status" value="1"/>
</dbReference>
<evidence type="ECO:0000256" key="2">
    <source>
        <dbReference type="ARBA" id="ARBA00023015"/>
    </source>
</evidence>
<dbReference type="InterPro" id="IPR014284">
    <property type="entry name" value="RNA_pol_sigma-70_dom"/>
</dbReference>
<gene>
    <name evidence="7" type="ORF">AAE02nite_10060</name>
</gene>
<evidence type="ECO:0000259" key="5">
    <source>
        <dbReference type="Pfam" id="PF04542"/>
    </source>
</evidence>
<keyword evidence="2" id="KW-0805">Transcription regulation</keyword>
<organism evidence="7 8">
    <name type="scientific">Adhaeribacter aerolatus</name>
    <dbReference type="NCBI Taxonomy" id="670289"/>
    <lineage>
        <taxon>Bacteria</taxon>
        <taxon>Pseudomonadati</taxon>
        <taxon>Bacteroidota</taxon>
        <taxon>Cytophagia</taxon>
        <taxon>Cytophagales</taxon>
        <taxon>Hymenobacteraceae</taxon>
        <taxon>Adhaeribacter</taxon>
    </lineage>
</organism>
<dbReference type="SUPFAM" id="SSF88659">
    <property type="entry name" value="Sigma3 and sigma4 domains of RNA polymerase sigma factors"/>
    <property type="match status" value="1"/>
</dbReference>
<dbReference type="AlphaFoldDB" id="A0A512AUF3"/>
<name>A0A512AUF3_9BACT</name>
<dbReference type="SUPFAM" id="SSF88946">
    <property type="entry name" value="Sigma2 domain of RNA polymerase sigma factors"/>
    <property type="match status" value="1"/>
</dbReference>
<dbReference type="Proteomes" id="UP000321532">
    <property type="component" value="Unassembled WGS sequence"/>
</dbReference>
<dbReference type="Pfam" id="PF08281">
    <property type="entry name" value="Sigma70_r4_2"/>
    <property type="match status" value="1"/>
</dbReference>
<evidence type="ECO:0000313" key="7">
    <source>
        <dbReference type="EMBL" id="GEO03342.1"/>
    </source>
</evidence>
<protein>
    <submittedName>
        <fullName evidence="7">DNA-directed RNA polymerase sigma-70 factor</fullName>
    </submittedName>
</protein>
<evidence type="ECO:0000256" key="3">
    <source>
        <dbReference type="ARBA" id="ARBA00023082"/>
    </source>
</evidence>
<sequence length="192" mass="22134">MSENDNILKQDSSISFNQELSLEQLFKEYYTRLVYFSFQLIKDKDAAEDIVQEAFIKYWHGREDTETGNQAIKSYLYSAVKNASLNVLRHQKVEEKYKDTLERTLPGETSILQLMIRAEVVSELHRAIQTLPAGCQQISRLGYLEGKNNQEIAEELGISVNTVKTQKQRSLQLLRLRLNPEIFGLFLGFLLG</sequence>
<dbReference type="InterPro" id="IPR013324">
    <property type="entry name" value="RNA_pol_sigma_r3/r4-like"/>
</dbReference>
<evidence type="ECO:0000313" key="8">
    <source>
        <dbReference type="Proteomes" id="UP000321532"/>
    </source>
</evidence>
<keyword evidence="3" id="KW-0731">Sigma factor</keyword>
<dbReference type="Pfam" id="PF04542">
    <property type="entry name" value="Sigma70_r2"/>
    <property type="match status" value="1"/>
</dbReference>
<accession>A0A512AUF3</accession>
<dbReference type="GO" id="GO:0000428">
    <property type="term" value="C:DNA-directed RNA polymerase complex"/>
    <property type="evidence" value="ECO:0007669"/>
    <property type="project" value="UniProtKB-KW"/>
</dbReference>
<dbReference type="EMBL" id="BJYS01000005">
    <property type="protein sequence ID" value="GEO03342.1"/>
    <property type="molecule type" value="Genomic_DNA"/>
</dbReference>
<keyword evidence="7" id="KW-0240">DNA-directed RNA polymerase</keyword>
<feature type="domain" description="RNA polymerase sigma-70 region 2" evidence="5">
    <location>
        <begin position="25"/>
        <end position="92"/>
    </location>
</feature>
<dbReference type="InterPro" id="IPR039425">
    <property type="entry name" value="RNA_pol_sigma-70-like"/>
</dbReference>
<dbReference type="GO" id="GO:0003677">
    <property type="term" value="F:DNA binding"/>
    <property type="evidence" value="ECO:0007669"/>
    <property type="project" value="InterPro"/>
</dbReference>
<dbReference type="PANTHER" id="PTHR43133">
    <property type="entry name" value="RNA POLYMERASE ECF-TYPE SIGMA FACTO"/>
    <property type="match status" value="1"/>
</dbReference>
<dbReference type="Gene3D" id="1.10.10.10">
    <property type="entry name" value="Winged helix-like DNA-binding domain superfamily/Winged helix DNA-binding domain"/>
    <property type="match status" value="1"/>
</dbReference>
<dbReference type="GO" id="GO:0016987">
    <property type="term" value="F:sigma factor activity"/>
    <property type="evidence" value="ECO:0007669"/>
    <property type="project" value="UniProtKB-KW"/>
</dbReference>
<dbReference type="NCBIfam" id="TIGR02985">
    <property type="entry name" value="Sig70_bacteroi1"/>
    <property type="match status" value="1"/>
</dbReference>
<dbReference type="OrthoDB" id="1524077at2"/>
<reference evidence="7 8" key="1">
    <citation type="submission" date="2019-07" db="EMBL/GenBank/DDBJ databases">
        <title>Whole genome shotgun sequence of Adhaeribacter aerolatus NBRC 106133.</title>
        <authorList>
            <person name="Hosoyama A."/>
            <person name="Uohara A."/>
            <person name="Ohji S."/>
            <person name="Ichikawa N."/>
        </authorList>
    </citation>
    <scope>NUCLEOTIDE SEQUENCE [LARGE SCALE GENOMIC DNA]</scope>
    <source>
        <strain evidence="7 8">NBRC 106133</strain>
    </source>
</reference>
<feature type="domain" description="RNA polymerase sigma factor 70 region 4 type 2" evidence="6">
    <location>
        <begin position="123"/>
        <end position="173"/>
    </location>
</feature>
<comment type="caution">
    <text evidence="7">The sequence shown here is derived from an EMBL/GenBank/DDBJ whole genome shotgun (WGS) entry which is preliminary data.</text>
</comment>
<evidence type="ECO:0000256" key="4">
    <source>
        <dbReference type="ARBA" id="ARBA00023163"/>
    </source>
</evidence>
<proteinExistence type="inferred from homology"/>
<dbReference type="NCBIfam" id="TIGR02937">
    <property type="entry name" value="sigma70-ECF"/>
    <property type="match status" value="1"/>
</dbReference>
<dbReference type="InterPro" id="IPR013249">
    <property type="entry name" value="RNA_pol_sigma70_r4_t2"/>
</dbReference>
<evidence type="ECO:0000256" key="1">
    <source>
        <dbReference type="ARBA" id="ARBA00010641"/>
    </source>
</evidence>
<evidence type="ECO:0000259" key="6">
    <source>
        <dbReference type="Pfam" id="PF08281"/>
    </source>
</evidence>
<dbReference type="RefSeq" id="WP_146895563.1">
    <property type="nucleotide sequence ID" value="NZ_BJYS01000005.1"/>
</dbReference>
<dbReference type="InterPro" id="IPR014327">
    <property type="entry name" value="RNA_pol_sigma70_bacteroid"/>
</dbReference>
<dbReference type="InterPro" id="IPR013325">
    <property type="entry name" value="RNA_pol_sigma_r2"/>
</dbReference>
<dbReference type="InterPro" id="IPR007627">
    <property type="entry name" value="RNA_pol_sigma70_r2"/>
</dbReference>
<dbReference type="PANTHER" id="PTHR43133:SF46">
    <property type="entry name" value="RNA POLYMERASE SIGMA-70 FACTOR ECF SUBFAMILY"/>
    <property type="match status" value="1"/>
</dbReference>
<keyword evidence="8" id="KW-1185">Reference proteome</keyword>
<dbReference type="GO" id="GO:0006352">
    <property type="term" value="P:DNA-templated transcription initiation"/>
    <property type="evidence" value="ECO:0007669"/>
    <property type="project" value="InterPro"/>
</dbReference>